<protein>
    <recommendedName>
        <fullName evidence="3">Phage baseplate protein</fullName>
    </recommendedName>
</protein>
<keyword evidence="2" id="KW-1185">Reference proteome</keyword>
<evidence type="ECO:0008006" key="3">
    <source>
        <dbReference type="Google" id="ProtNLM"/>
    </source>
</evidence>
<organism evidence="1 2">
    <name type="scientific">Paracoccus broussonetiae subsp. drimophilus</name>
    <dbReference type="NCBI Taxonomy" id="3373869"/>
    <lineage>
        <taxon>Bacteria</taxon>
        <taxon>Pseudomonadati</taxon>
        <taxon>Pseudomonadota</taxon>
        <taxon>Alphaproteobacteria</taxon>
        <taxon>Rhodobacterales</taxon>
        <taxon>Paracoccaceae</taxon>
        <taxon>Paracoccus</taxon>
        <taxon>Paracoccus broussonetiae</taxon>
    </lineage>
</organism>
<dbReference type="EMBL" id="JBIMPR010000005">
    <property type="protein sequence ID" value="MFH5774270.1"/>
    <property type="molecule type" value="Genomic_DNA"/>
</dbReference>
<sequence length="245" mass="25864">MRHLTGQDEIAFHAATGPTGRHARLAGLVAGLGLAEADLLPGLSLAEWEGLLLDLLVALDGPRIDAEARCPACGVGNSLIFPVRDLPREPAASPVLNGRALHLHLADLLALEAEGLEGEAGLSRLLSAATELGKAETVRQLRGPDRDAAILALEQAAAGLGLEIATACTGCGEPITLPFDVADYVDAGLRNRAQRLLDEVHLIALSYHWSEAEILSLPHARRQDYLRRILASQVLSAGTRRAEGG</sequence>
<reference evidence="1 2" key="1">
    <citation type="submission" date="2024-10" db="EMBL/GenBank/DDBJ databases">
        <title>Paracoccus drimophilus sp. nov., a novel bacterium from corn roots in Hunan.</title>
        <authorList>
            <person name="Li X."/>
        </authorList>
    </citation>
    <scope>NUCLEOTIDE SEQUENCE [LARGE SCALE GENOMIC DNA]</scope>
    <source>
        <strain evidence="1 2">NGMCC 1.201697</strain>
    </source>
</reference>
<accession>A0ABW7LJ90</accession>
<comment type="caution">
    <text evidence="1">The sequence shown here is derived from an EMBL/GenBank/DDBJ whole genome shotgun (WGS) entry which is preliminary data.</text>
</comment>
<dbReference type="Proteomes" id="UP001609376">
    <property type="component" value="Unassembled WGS sequence"/>
</dbReference>
<evidence type="ECO:0000313" key="1">
    <source>
        <dbReference type="EMBL" id="MFH5774270.1"/>
    </source>
</evidence>
<dbReference type="RefSeq" id="WP_395133242.1">
    <property type="nucleotide sequence ID" value="NZ_JBIMPR010000005.1"/>
</dbReference>
<gene>
    <name evidence="1" type="ORF">ACHFJ0_08440</name>
</gene>
<evidence type="ECO:0000313" key="2">
    <source>
        <dbReference type="Proteomes" id="UP001609376"/>
    </source>
</evidence>
<name>A0ABW7LJ90_9RHOB</name>
<proteinExistence type="predicted"/>